<evidence type="ECO:0000313" key="1">
    <source>
        <dbReference type="EMBL" id="QIB58206.1"/>
    </source>
</evidence>
<reference evidence="1 2" key="1">
    <citation type="submission" date="2020-02" db="EMBL/GenBank/DDBJ databases">
        <title>Complete genome sequence of Blautia producta JCM 1471(T).</title>
        <authorList>
            <person name="Tourlousse D.M."/>
            <person name="Sakamoto M."/>
            <person name="Miura T."/>
            <person name="Narita K."/>
            <person name="Ohashi A."/>
            <person name="Uchino Y."/>
            <person name="Yamazoe A."/>
            <person name="Kameyama K."/>
            <person name="Terauchi J."/>
            <person name="Ohkuma M."/>
            <person name="Kawasaki H."/>
            <person name="Sekiguchi Y."/>
        </authorList>
    </citation>
    <scope>NUCLEOTIDE SEQUENCE [LARGE SCALE GENOMIC DNA]</scope>
    <source>
        <strain evidence="1 2">JCM 1471</strain>
    </source>
</reference>
<keyword evidence="2" id="KW-1185">Reference proteome</keyword>
<gene>
    <name evidence="1" type="ORF">GXM18_27350</name>
</gene>
<sequence>MSYKKYEDEEVMSYDIQTTCLPGTLYQQNPGDKKIRLISGYGLRPGKNSYHPDSHQGTEI</sequence>
<evidence type="ECO:0000313" key="2">
    <source>
        <dbReference type="Proteomes" id="UP000464715"/>
    </source>
</evidence>
<organism evidence="1 2">
    <name type="scientific">Blautia producta ATCC 27340 = DSM 2950</name>
    <dbReference type="NCBI Taxonomy" id="1121114"/>
    <lineage>
        <taxon>Bacteria</taxon>
        <taxon>Bacillati</taxon>
        <taxon>Bacillota</taxon>
        <taxon>Clostridia</taxon>
        <taxon>Lachnospirales</taxon>
        <taxon>Lachnospiraceae</taxon>
        <taxon>Blautia</taxon>
    </lineage>
</organism>
<accession>A0ABX6JHL9</accession>
<dbReference type="EMBL" id="CP048626">
    <property type="protein sequence ID" value="QIB58206.1"/>
    <property type="molecule type" value="Genomic_DNA"/>
</dbReference>
<protein>
    <submittedName>
        <fullName evidence="1">Uncharacterized protein</fullName>
    </submittedName>
</protein>
<proteinExistence type="predicted"/>
<name>A0ABX6JHL9_9FIRM</name>
<dbReference type="Proteomes" id="UP000464715">
    <property type="component" value="Chromosome"/>
</dbReference>